<reference evidence="3 4" key="1">
    <citation type="submission" date="2023-11" db="EMBL/GenBank/DDBJ databases">
        <title>Actinomadura monticuli sp. nov., isolated from volcanic ash.</title>
        <authorList>
            <person name="Lee S.D."/>
            <person name="Yang H."/>
            <person name="Kim I.S."/>
        </authorList>
    </citation>
    <scope>NUCLEOTIDE SEQUENCE [LARGE SCALE GENOMIC DNA]</scope>
    <source>
        <strain evidence="3 4">DSM 45346</strain>
    </source>
</reference>
<protein>
    <recommendedName>
        <fullName evidence="2">DUF6933 domain-containing protein</fullName>
    </recommendedName>
</protein>
<name>A0ABV4R8D5_9ACTN</name>
<gene>
    <name evidence="3" type="ORF">SM436_36270</name>
</gene>
<evidence type="ECO:0000313" key="4">
    <source>
        <dbReference type="Proteomes" id="UP001569904"/>
    </source>
</evidence>
<dbReference type="RefSeq" id="WP_371946197.1">
    <property type="nucleotide sequence ID" value="NZ_JAXCEH010000043.1"/>
</dbReference>
<comment type="caution">
    <text evidence="3">The sequence shown here is derived from an EMBL/GenBank/DDBJ whole genome shotgun (WGS) entry which is preliminary data.</text>
</comment>
<evidence type="ECO:0000256" key="1">
    <source>
        <dbReference type="SAM" id="MobiDB-lite"/>
    </source>
</evidence>
<proteinExistence type="predicted"/>
<dbReference type="Proteomes" id="UP001569904">
    <property type="component" value="Unassembled WGS sequence"/>
</dbReference>
<evidence type="ECO:0000259" key="2">
    <source>
        <dbReference type="Pfam" id="PF22016"/>
    </source>
</evidence>
<feature type="domain" description="DUF6933" evidence="2">
    <location>
        <begin position="14"/>
        <end position="163"/>
    </location>
</feature>
<accession>A0ABV4R8D5</accession>
<keyword evidence="4" id="KW-1185">Reference proteome</keyword>
<feature type="compositionally biased region" description="Basic residues" evidence="1">
    <location>
        <begin position="182"/>
        <end position="196"/>
    </location>
</feature>
<dbReference type="EMBL" id="JAXCEH010000043">
    <property type="protein sequence ID" value="MFA1559180.1"/>
    <property type="molecule type" value="Genomic_DNA"/>
</dbReference>
<feature type="region of interest" description="Disordered" evidence="1">
    <location>
        <begin position="168"/>
        <end position="196"/>
    </location>
</feature>
<evidence type="ECO:0000313" key="3">
    <source>
        <dbReference type="EMBL" id="MFA1559180.1"/>
    </source>
</evidence>
<organism evidence="3 4">
    <name type="scientific">Actinomadura chokoriensis</name>
    <dbReference type="NCBI Taxonomy" id="454156"/>
    <lineage>
        <taxon>Bacteria</taxon>
        <taxon>Bacillati</taxon>
        <taxon>Actinomycetota</taxon>
        <taxon>Actinomycetes</taxon>
        <taxon>Streptosporangiales</taxon>
        <taxon>Thermomonosporaceae</taxon>
        <taxon>Actinomadura</taxon>
    </lineage>
</organism>
<dbReference type="InterPro" id="IPR053864">
    <property type="entry name" value="DUF6933"/>
</dbReference>
<dbReference type="Pfam" id="PF22016">
    <property type="entry name" value="DUF6933"/>
    <property type="match status" value="1"/>
</dbReference>
<sequence>MSHPDGRMEQMFTVHATKKLLDRVGRPGPAADTTTALGPWYATALFWKPQVALFVNERTLLPVLMPLAPAATLLDRFPVHLAAVLTAHGADQEITDRELEQMSEHCLAKTANRSVIGVMNEFTHLADVHRSLASAPDLLDLSKRLAATPCSPLYARHGSPDRELAALLRSVPPPDNGDGPRRRANKHHKRPHTGRD</sequence>